<evidence type="ECO:0000256" key="1">
    <source>
        <dbReference type="SAM" id="Phobius"/>
    </source>
</evidence>
<feature type="transmembrane region" description="Helical" evidence="1">
    <location>
        <begin position="12"/>
        <end position="30"/>
    </location>
</feature>
<dbReference type="Gene3D" id="3.30.70.1440">
    <property type="entry name" value="Multidrug efflux transporter AcrB pore domain"/>
    <property type="match status" value="1"/>
</dbReference>
<feature type="transmembrane region" description="Helical" evidence="1">
    <location>
        <begin position="916"/>
        <end position="941"/>
    </location>
</feature>
<dbReference type="Gene3D" id="3.30.70.1320">
    <property type="entry name" value="Multidrug efflux transporter AcrB pore domain like"/>
    <property type="match status" value="1"/>
</dbReference>
<dbReference type="Gene3D" id="1.20.1640.10">
    <property type="entry name" value="Multidrug efflux transporter AcrB transmembrane domain"/>
    <property type="match status" value="2"/>
</dbReference>
<dbReference type="RefSeq" id="WP_097530896.1">
    <property type="nucleotide sequence ID" value="NZ_NSLJ01000005.1"/>
</dbReference>
<dbReference type="AlphaFoldDB" id="A0A2A6EA97"/>
<dbReference type="SUPFAM" id="SSF82693">
    <property type="entry name" value="Multidrug efflux transporter AcrB pore domain, PN1, PN2, PC1 and PC2 subdomains"/>
    <property type="match status" value="2"/>
</dbReference>
<dbReference type="PANTHER" id="PTHR32063:SF0">
    <property type="entry name" value="SWARMING MOTILITY PROTEIN SWRC"/>
    <property type="match status" value="1"/>
</dbReference>
<evidence type="ECO:0000313" key="3">
    <source>
        <dbReference type="Proteomes" id="UP000219259"/>
    </source>
</evidence>
<dbReference type="GO" id="GO:0005886">
    <property type="term" value="C:plasma membrane"/>
    <property type="evidence" value="ECO:0007669"/>
    <property type="project" value="TreeGrafter"/>
</dbReference>
<dbReference type="Gene3D" id="3.30.2090.10">
    <property type="entry name" value="Multidrug efflux transporter AcrB TolC docking domain, DN and DC subdomains"/>
    <property type="match status" value="2"/>
</dbReference>
<sequence length="1055" mass="116418">MSLYEGAVKRPIMTFLCFIAIVIFGLFSLSRLPVDLYPDIETNTIMVMTAYPGASASDIENNVSRPLESVLNTIGNLKHITSRSSENMSLIQMQFEYGHDINELTNDVRDKLDLISSRLPDNAETPVIFKFSSDMIPILILSVQAEESQPALHKILDDGVSNPLARIPGVGTVSVAGAPKREIQVYCDPNKLEACHLTIETISAAIGAENRNIPGGNFDIGNETYALRVEGEFKDARQMENMVVGSRNGANVYLRDVARVIDTVEERAQESFANDKRGGMIVVQKQAGANTVDIARKILKRLPELQKNLPSDVKLGIIWDSSENILQTIRSLTETVLFALLFVVLVIFLFLGRWRATLIISVAIPFSLIASFIYLAITGNSINIISLSSLSIAIGMVVDDAIVVLENVTTHIERGSAPNQAAVHGTNEVAISVVASTLTMIAVFFPLTMITGMTGVLFKQLGWMMCTIMVVSTVAALTLTPMLCSRLLRLQKKPSKLFRTLYRPIRQVLDKLDVQYARMLGWAVRHRKTMVLSCVAFFALSMIFAGQIHSEFFPMQDNGYITTSFELPVGTRKEVARELGAKLSEEWRKKYPEIQVCSYSVGQADSDNTFASMRDNGSHILSFSFSLSNAEDRERSMVEIADGMREDLKAYPEFTKISIVPGGQNGGMGGQSTADFEIYGYDLATTDRIAAELKEKLLKVNGVSEVNISRGDYLPEYQVDFDREKLAMHGLNLSTAGTILRNRIYGAIASRYREDGDESDIVVRYAPEFRTNLDDIENILLYNNQGHAIRVRDVGTVVERFAPPAIERKDRERIVTVSAIPSGAALGTVVAEGQKIIKSMEIPPNIKVQAAGTFEDQAEAFTDLGILAVIIILLVFIVMAAQFESLTYPFIIMFSVPFAVSGVLMALFLTRTTLSVMSLLGAIMLIGIVVKNGIVLIDYIILCRERGLSVITSVITSGKSRLRPVLMTTMTTILGMLPMAIGSGQGSEMWRPMGVAVIGGLTVSTLLTLLLVPVLYCSFAGVGIKRQRRKLRKSRESDAYYQEQKDRIIKTKQTR</sequence>
<proteinExistence type="predicted"/>
<dbReference type="InterPro" id="IPR027463">
    <property type="entry name" value="AcrB_DN_DC_subdom"/>
</dbReference>
<dbReference type="PANTHER" id="PTHR32063">
    <property type="match status" value="1"/>
</dbReference>
<organism evidence="2 3">
    <name type="scientific">Tannerella forsythia</name>
    <name type="common">Bacteroides forsythus</name>
    <dbReference type="NCBI Taxonomy" id="28112"/>
    <lineage>
        <taxon>Bacteria</taxon>
        <taxon>Pseudomonadati</taxon>
        <taxon>Bacteroidota</taxon>
        <taxon>Bacteroidia</taxon>
        <taxon>Bacteroidales</taxon>
        <taxon>Tannerellaceae</taxon>
        <taxon>Tannerella</taxon>
    </lineage>
</organism>
<evidence type="ECO:0000313" key="2">
    <source>
        <dbReference type="EMBL" id="PDP44576.1"/>
    </source>
</evidence>
<feature type="transmembrane region" description="Helical" evidence="1">
    <location>
        <begin position="461"/>
        <end position="484"/>
    </location>
</feature>
<gene>
    <name evidence="2" type="ORF">CLI86_02680</name>
</gene>
<dbReference type="PRINTS" id="PR00702">
    <property type="entry name" value="ACRIFLAVINRP"/>
</dbReference>
<comment type="caution">
    <text evidence="2">The sequence shown here is derived from an EMBL/GenBank/DDBJ whole genome shotgun (WGS) entry which is preliminary data.</text>
</comment>
<dbReference type="InterPro" id="IPR001036">
    <property type="entry name" value="Acrflvin-R"/>
</dbReference>
<dbReference type="Proteomes" id="UP000219259">
    <property type="component" value="Unassembled WGS sequence"/>
</dbReference>
<feature type="transmembrane region" description="Helical" evidence="1">
    <location>
        <begin position="383"/>
        <end position="408"/>
    </location>
</feature>
<dbReference type="EMBL" id="NSLJ01000005">
    <property type="protein sequence ID" value="PDP44576.1"/>
    <property type="molecule type" value="Genomic_DNA"/>
</dbReference>
<keyword evidence="1" id="KW-1133">Transmembrane helix</keyword>
<feature type="transmembrane region" description="Helical" evidence="1">
    <location>
        <begin position="962"/>
        <end position="981"/>
    </location>
</feature>
<dbReference type="SUPFAM" id="SSF82714">
    <property type="entry name" value="Multidrug efflux transporter AcrB TolC docking domain, DN and DC subdomains"/>
    <property type="match status" value="2"/>
</dbReference>
<feature type="transmembrane region" description="Helical" evidence="1">
    <location>
        <begin position="358"/>
        <end position="377"/>
    </location>
</feature>
<dbReference type="Gene3D" id="3.30.70.1430">
    <property type="entry name" value="Multidrug efflux transporter AcrB pore domain"/>
    <property type="match status" value="2"/>
</dbReference>
<dbReference type="SUPFAM" id="SSF82866">
    <property type="entry name" value="Multidrug efflux transporter AcrB transmembrane domain"/>
    <property type="match status" value="2"/>
</dbReference>
<keyword evidence="1" id="KW-0472">Membrane</keyword>
<dbReference type="Pfam" id="PF00873">
    <property type="entry name" value="ACR_tran"/>
    <property type="match status" value="1"/>
</dbReference>
<feature type="transmembrane region" description="Helical" evidence="1">
    <location>
        <begin position="529"/>
        <end position="548"/>
    </location>
</feature>
<feature type="transmembrane region" description="Helical" evidence="1">
    <location>
        <begin position="890"/>
        <end position="910"/>
    </location>
</feature>
<dbReference type="GO" id="GO:0042910">
    <property type="term" value="F:xenobiotic transmembrane transporter activity"/>
    <property type="evidence" value="ECO:0007669"/>
    <property type="project" value="TreeGrafter"/>
</dbReference>
<feature type="transmembrane region" description="Helical" evidence="1">
    <location>
        <begin position="993"/>
        <end position="1024"/>
    </location>
</feature>
<keyword evidence="1" id="KW-0812">Transmembrane</keyword>
<feature type="transmembrane region" description="Helical" evidence="1">
    <location>
        <begin position="332"/>
        <end position="351"/>
    </location>
</feature>
<name>A0A2A6EA97_TANFO</name>
<reference evidence="2 3" key="1">
    <citation type="submission" date="2017-09" db="EMBL/GenBank/DDBJ databases">
        <title>Phase variable restriction modification systems are present in the genome sequences of periodontal pathogens Prevotella intermedia, Tannerella forsythia and Porphyromonas gingivalis.</title>
        <authorList>
            <person name="Haigh R.D."/>
            <person name="Crawford L."/>
            <person name="Ralph J."/>
            <person name="Wanford J."/>
            <person name="Vartoukian S.R."/>
            <person name="Hijazib K."/>
            <person name="Wade W."/>
            <person name="Oggioni M.R."/>
        </authorList>
    </citation>
    <scope>NUCLEOTIDE SEQUENCE [LARGE SCALE GENOMIC DNA]</scope>
    <source>
        <strain evidence="2 3">WW11663</strain>
    </source>
</reference>
<feature type="transmembrane region" description="Helical" evidence="1">
    <location>
        <begin position="864"/>
        <end position="883"/>
    </location>
</feature>
<accession>A0A2A6EA97</accession>
<feature type="transmembrane region" description="Helical" evidence="1">
    <location>
        <begin position="429"/>
        <end position="449"/>
    </location>
</feature>
<protein>
    <submittedName>
        <fullName evidence="2">Multidrug transporter AcrB</fullName>
    </submittedName>
</protein>